<dbReference type="Pfam" id="PF10401">
    <property type="entry name" value="IRF-3"/>
    <property type="match status" value="1"/>
</dbReference>
<evidence type="ECO:0000256" key="1">
    <source>
        <dbReference type="ARBA" id="ARBA00004123"/>
    </source>
</evidence>
<sequence length="421" mass="47047">MATPARGVRSTRKLRQWIVEQVESGKFSGLVWDDPAKTRFRIPWKHAGKQEFRLEEDAGFFKAWAIFKGKYHPGERFDPAVCKTRIRCALAKSPEFEEMPSRARLDIPEPYKVYRLVPLSEQQTGNSSRKSKKNKLGASSGTSKEGRRSPPESVPQRSCALSLPNTDRSAPSEATSSPSLNAAATLTILEEELSLQSGEPAPDVTEIALCVKAETLPVEMPLVVRIEEFSIQMSVFYSGVLVQSFWLPQGDFLITSVPAPLEAPCNRMHRVVLPRPDGVEDPRKQKATLQLLKDLEKGVMAESNWEGIFFQCQRKCKASVCWQGLTESQASGKLDSDHFLHVFSPKAFRSAWDRYLLGLGPKPEHQVTLCIGEELEGNDRLNNKLIVIQMAQNFAARLIEVKQISTLDSITLSLTFPHPSA</sequence>
<dbReference type="SUPFAM" id="SSF49879">
    <property type="entry name" value="SMAD/FHA domain"/>
    <property type="match status" value="1"/>
</dbReference>
<dbReference type="PANTHER" id="PTHR11949:SF26">
    <property type="entry name" value="INTERFERON REGULATORY FACTOR 9"/>
    <property type="match status" value="1"/>
</dbReference>
<gene>
    <name evidence="9" type="primary">IRF9</name>
</gene>
<dbReference type="InterPro" id="IPR036390">
    <property type="entry name" value="WH_DNA-bd_sf"/>
</dbReference>
<dbReference type="SMART" id="SM01243">
    <property type="entry name" value="IRF-3"/>
    <property type="match status" value="1"/>
</dbReference>
<dbReference type="InterPro" id="IPR036388">
    <property type="entry name" value="WH-like_DNA-bd_sf"/>
</dbReference>
<dbReference type="Pfam" id="PF00605">
    <property type="entry name" value="IRF"/>
    <property type="match status" value="1"/>
</dbReference>
<proteinExistence type="predicted"/>
<evidence type="ECO:0000256" key="6">
    <source>
        <dbReference type="SAM" id="MobiDB-lite"/>
    </source>
</evidence>
<dbReference type="SMART" id="SM00348">
    <property type="entry name" value="IRF"/>
    <property type="match status" value="1"/>
</dbReference>
<evidence type="ECO:0000256" key="5">
    <source>
        <dbReference type="ARBA" id="ARBA00023242"/>
    </source>
</evidence>
<feature type="domain" description="IRF tryptophan pentad repeat" evidence="7">
    <location>
        <begin position="11"/>
        <end position="118"/>
    </location>
</feature>
<keyword evidence="8" id="KW-1185">Reference proteome</keyword>
<reference evidence="9" key="1">
    <citation type="submission" date="2025-08" db="UniProtKB">
        <authorList>
            <consortium name="RefSeq"/>
        </authorList>
    </citation>
    <scope>IDENTIFICATION</scope>
</reference>
<dbReference type="InterPro" id="IPR017855">
    <property type="entry name" value="SMAD-like_dom_sf"/>
</dbReference>
<feature type="compositionally biased region" description="Polar residues" evidence="6">
    <location>
        <begin position="163"/>
        <end position="179"/>
    </location>
</feature>
<protein>
    <submittedName>
        <fullName evidence="9">Interferon regulatory factor 9</fullName>
    </submittedName>
</protein>
<dbReference type="Gene3D" id="2.60.200.10">
    <property type="match status" value="1"/>
</dbReference>
<name>A0ABM1KEQ0_GEKJA</name>
<evidence type="ECO:0000256" key="4">
    <source>
        <dbReference type="ARBA" id="ARBA00023163"/>
    </source>
</evidence>
<evidence type="ECO:0000313" key="9">
    <source>
        <dbReference type="RefSeq" id="XP_015272187.1"/>
    </source>
</evidence>
<dbReference type="InterPro" id="IPR008984">
    <property type="entry name" value="SMAD_FHA_dom_sf"/>
</dbReference>
<keyword evidence="2" id="KW-0805">Transcription regulation</keyword>
<dbReference type="PROSITE" id="PS00601">
    <property type="entry name" value="IRF_1"/>
    <property type="match status" value="1"/>
</dbReference>
<dbReference type="SUPFAM" id="SSF46785">
    <property type="entry name" value="Winged helix' DNA-binding domain"/>
    <property type="match status" value="1"/>
</dbReference>
<keyword evidence="3" id="KW-0238">DNA-binding</keyword>
<evidence type="ECO:0000256" key="3">
    <source>
        <dbReference type="ARBA" id="ARBA00023125"/>
    </source>
</evidence>
<evidence type="ECO:0000256" key="2">
    <source>
        <dbReference type="ARBA" id="ARBA00023015"/>
    </source>
</evidence>
<dbReference type="RefSeq" id="XP_015272187.1">
    <property type="nucleotide sequence ID" value="XM_015416701.1"/>
</dbReference>
<dbReference type="CDD" id="cd00103">
    <property type="entry name" value="IRF"/>
    <property type="match status" value="1"/>
</dbReference>
<dbReference type="Gene3D" id="1.10.10.10">
    <property type="entry name" value="Winged helix-like DNA-binding domain superfamily/Winged helix DNA-binding domain"/>
    <property type="match status" value="1"/>
</dbReference>
<dbReference type="PRINTS" id="PR00267">
    <property type="entry name" value="INTFRNREGFCT"/>
</dbReference>
<dbReference type="PANTHER" id="PTHR11949">
    <property type="entry name" value="INTERFERON REGULATORY FACTOR"/>
    <property type="match status" value="1"/>
</dbReference>
<dbReference type="Proteomes" id="UP000694871">
    <property type="component" value="Unplaced"/>
</dbReference>
<organism evidence="8 9">
    <name type="scientific">Gekko japonicus</name>
    <name type="common">Schlegel's Japanese gecko</name>
    <dbReference type="NCBI Taxonomy" id="146911"/>
    <lineage>
        <taxon>Eukaryota</taxon>
        <taxon>Metazoa</taxon>
        <taxon>Chordata</taxon>
        <taxon>Craniata</taxon>
        <taxon>Vertebrata</taxon>
        <taxon>Euteleostomi</taxon>
        <taxon>Lepidosauria</taxon>
        <taxon>Squamata</taxon>
        <taxon>Bifurcata</taxon>
        <taxon>Gekkota</taxon>
        <taxon>Gekkonidae</taxon>
        <taxon>Gekkoninae</taxon>
        <taxon>Gekko</taxon>
    </lineage>
</organism>
<dbReference type="InterPro" id="IPR019471">
    <property type="entry name" value="Interferon_reg_factor-3"/>
</dbReference>
<feature type="region of interest" description="Disordered" evidence="6">
    <location>
        <begin position="122"/>
        <end position="179"/>
    </location>
</feature>
<comment type="subcellular location">
    <subcellularLocation>
        <location evidence="1">Nucleus</location>
    </subcellularLocation>
</comment>
<evidence type="ECO:0000313" key="8">
    <source>
        <dbReference type="Proteomes" id="UP000694871"/>
    </source>
</evidence>
<dbReference type="InterPro" id="IPR019817">
    <property type="entry name" value="Interferon_reg_fac_CS"/>
</dbReference>
<keyword evidence="5" id="KW-0539">Nucleus</keyword>
<accession>A0ABM1KEQ0</accession>
<dbReference type="GeneID" id="107115089"/>
<dbReference type="InterPro" id="IPR001346">
    <property type="entry name" value="Interferon_reg_fact_DNA-bd_dom"/>
</dbReference>
<evidence type="ECO:0000259" key="7">
    <source>
        <dbReference type="PROSITE" id="PS51507"/>
    </source>
</evidence>
<keyword evidence="4" id="KW-0804">Transcription</keyword>
<dbReference type="PROSITE" id="PS51507">
    <property type="entry name" value="IRF_2"/>
    <property type="match status" value="1"/>
</dbReference>